<gene>
    <name evidence="4" type="ORF">PG991_009356</name>
</gene>
<dbReference type="CDD" id="cd12148">
    <property type="entry name" value="fungal_TF_MHR"/>
    <property type="match status" value="1"/>
</dbReference>
<evidence type="ECO:0000313" key="4">
    <source>
        <dbReference type="EMBL" id="KAK8013763.1"/>
    </source>
</evidence>
<feature type="region of interest" description="Disordered" evidence="2">
    <location>
        <begin position="129"/>
        <end position="151"/>
    </location>
</feature>
<dbReference type="Proteomes" id="UP001396898">
    <property type="component" value="Unassembled WGS sequence"/>
</dbReference>
<reference evidence="4 5" key="1">
    <citation type="submission" date="2023-01" db="EMBL/GenBank/DDBJ databases">
        <title>Analysis of 21 Apiospora genomes using comparative genomics revels a genus with tremendous synthesis potential of carbohydrate active enzymes and secondary metabolites.</title>
        <authorList>
            <person name="Sorensen T."/>
        </authorList>
    </citation>
    <scope>NUCLEOTIDE SEQUENCE [LARGE SCALE GENOMIC DNA]</scope>
    <source>
        <strain evidence="4 5">CBS 20057</strain>
    </source>
</reference>
<evidence type="ECO:0000256" key="1">
    <source>
        <dbReference type="ARBA" id="ARBA00023242"/>
    </source>
</evidence>
<organism evidence="4 5">
    <name type="scientific">Apiospora marii</name>
    <dbReference type="NCBI Taxonomy" id="335849"/>
    <lineage>
        <taxon>Eukaryota</taxon>
        <taxon>Fungi</taxon>
        <taxon>Dikarya</taxon>
        <taxon>Ascomycota</taxon>
        <taxon>Pezizomycotina</taxon>
        <taxon>Sordariomycetes</taxon>
        <taxon>Xylariomycetidae</taxon>
        <taxon>Amphisphaeriales</taxon>
        <taxon>Apiosporaceae</taxon>
        <taxon>Apiospora</taxon>
    </lineage>
</organism>
<keyword evidence="1" id="KW-0539">Nucleus</keyword>
<dbReference type="SUPFAM" id="SSF57701">
    <property type="entry name" value="Zn2/Cys6 DNA-binding domain"/>
    <property type="match status" value="1"/>
</dbReference>
<dbReference type="InterPro" id="IPR001138">
    <property type="entry name" value="Zn2Cys6_DnaBD"/>
</dbReference>
<dbReference type="PANTHER" id="PTHR47256">
    <property type="entry name" value="ZN(II)2CYS6 TRANSCRIPTION FACTOR (EUROFUNG)-RELATED"/>
    <property type="match status" value="1"/>
</dbReference>
<dbReference type="PROSITE" id="PS00463">
    <property type="entry name" value="ZN2_CY6_FUNGAL_1"/>
    <property type="match status" value="1"/>
</dbReference>
<feature type="compositionally biased region" description="Polar residues" evidence="2">
    <location>
        <begin position="461"/>
        <end position="472"/>
    </location>
</feature>
<dbReference type="EMBL" id="JAQQWI010000013">
    <property type="protein sequence ID" value="KAK8013763.1"/>
    <property type="molecule type" value="Genomic_DNA"/>
</dbReference>
<dbReference type="Gene3D" id="4.10.240.10">
    <property type="entry name" value="Zn(2)-C6 fungal-type DNA-binding domain"/>
    <property type="match status" value="1"/>
</dbReference>
<feature type="domain" description="Zn(2)-C6 fungal-type" evidence="3">
    <location>
        <begin position="51"/>
        <end position="81"/>
    </location>
</feature>
<dbReference type="InterPro" id="IPR053187">
    <property type="entry name" value="Notoamide_regulator"/>
</dbReference>
<evidence type="ECO:0000256" key="2">
    <source>
        <dbReference type="SAM" id="MobiDB-lite"/>
    </source>
</evidence>
<feature type="region of interest" description="Disordered" evidence="2">
    <location>
        <begin position="450"/>
        <end position="472"/>
    </location>
</feature>
<dbReference type="CDD" id="cd00067">
    <property type="entry name" value="GAL4"/>
    <property type="match status" value="1"/>
</dbReference>
<accession>A0ABR1RKX9</accession>
<name>A0ABR1RKX9_9PEZI</name>
<dbReference type="InterPro" id="IPR036864">
    <property type="entry name" value="Zn2-C6_fun-type_DNA-bd_sf"/>
</dbReference>
<evidence type="ECO:0000259" key="3">
    <source>
        <dbReference type="PROSITE" id="PS50048"/>
    </source>
</evidence>
<comment type="caution">
    <text evidence="4">The sequence shown here is derived from an EMBL/GenBank/DDBJ whole genome shotgun (WGS) entry which is preliminary data.</text>
</comment>
<dbReference type="SMART" id="SM00066">
    <property type="entry name" value="GAL4"/>
    <property type="match status" value="1"/>
</dbReference>
<sequence>MDSKRYVRLLPSDFTTSAAPGPDTALVAPPPLVRAVINETRKRKRVGTQLACNLCRLKKTRCDGTRPSCHSCVRRSKKCVYNDKRDAAQGAVDIVELLYLAPYAEALDILRLLRTAGDASVVLSVIRGNDNDSPDSPSEHSSPRTFVPQRSSLELELMTKNPSTYAPLRRISMSELEESNLLRPISAAREKTRPDDSPPWHGGMMFVIPNRSAEAAHIDNDSAAASFRAQQSAPNRSPRWNDGFCDARLKSLRVRHWTSVPIPNEAAARIISMYLETDHPLLGMFDPDSFISDLVEHREQSCSVLVVNALLYWGCQMYTAIDKSVAQYTELLCDEAERLWTVAEEHDSLLSMVGAQLLSLAFVGQGRDHKVLHFLDAAIRMGTRLGLFGVDQDVAKIRMEAIPESSRAAISNTAWGLFNWSMTYQFSIVSLFYQQPGVAVPKLPPTVPIPKVDMAEDSPRSSEAATPSDKGSQVQEIMGVTFPKVCELWALMHEVSLLYHHPRDVVKSGSLSLDSAEMKYRELLAWAENLPAQLHRSDANPHHAVILHMWFHAAILDIFRPFLKRNEDENLRLRTFSAVDRTPLAAYMASVNQLKHLIVHFRSNYEASTCTLLWHTAMTYVANAMLRDSQDPEWYQYLLLCLYGYETLRRPFRVAEAIGRALLTMMLRDKKITSAEAHGVLRHIEERGLSYSKHELRAPFMGDLELAQIDSAGAAMEKLAGDFEDMALFREFIND</sequence>
<dbReference type="PROSITE" id="PS50048">
    <property type="entry name" value="ZN2_CY6_FUNGAL_2"/>
    <property type="match status" value="1"/>
</dbReference>
<dbReference type="Pfam" id="PF00172">
    <property type="entry name" value="Zn_clus"/>
    <property type="match status" value="1"/>
</dbReference>
<keyword evidence="5" id="KW-1185">Reference proteome</keyword>
<proteinExistence type="predicted"/>
<dbReference type="PANTHER" id="PTHR47256:SF1">
    <property type="entry name" value="ZN(II)2CYS6 TRANSCRIPTION FACTOR (EUROFUNG)"/>
    <property type="match status" value="1"/>
</dbReference>
<evidence type="ECO:0000313" key="5">
    <source>
        <dbReference type="Proteomes" id="UP001396898"/>
    </source>
</evidence>
<protein>
    <recommendedName>
        <fullName evidence="3">Zn(2)-C6 fungal-type domain-containing protein</fullName>
    </recommendedName>
</protein>